<dbReference type="GeneID" id="87814346"/>
<feature type="compositionally biased region" description="Acidic residues" evidence="9">
    <location>
        <begin position="487"/>
        <end position="496"/>
    </location>
</feature>
<name>A0AAN6ZK24_9PEZI</name>
<dbReference type="GO" id="GO:0010521">
    <property type="term" value="F:telomerase inhibitor activity"/>
    <property type="evidence" value="ECO:0007669"/>
    <property type="project" value="TreeGrafter"/>
</dbReference>
<dbReference type="GO" id="GO:0016233">
    <property type="term" value="P:telomere capping"/>
    <property type="evidence" value="ECO:0007669"/>
    <property type="project" value="TreeGrafter"/>
</dbReference>
<dbReference type="Pfam" id="PF16686">
    <property type="entry name" value="POT1PC"/>
    <property type="match status" value="1"/>
</dbReference>
<evidence type="ECO:0000313" key="11">
    <source>
        <dbReference type="EMBL" id="KAK4142175.1"/>
    </source>
</evidence>
<feature type="compositionally biased region" description="Basic and acidic residues" evidence="9">
    <location>
        <begin position="374"/>
        <end position="383"/>
    </location>
</feature>
<feature type="compositionally biased region" description="Basic and acidic residues" evidence="9">
    <location>
        <begin position="395"/>
        <end position="404"/>
    </location>
</feature>
<keyword evidence="6" id="KW-0779">Telomere</keyword>
<dbReference type="PANTHER" id="PTHR14513:SF0">
    <property type="entry name" value="PROTECTION OF TELOMERES PROTEIN 1"/>
    <property type="match status" value="1"/>
</dbReference>
<feature type="domain" description="Telomeric single stranded DNA binding POT1/Cdc13" evidence="10">
    <location>
        <begin position="9"/>
        <end position="155"/>
    </location>
</feature>
<comment type="subcellular location">
    <subcellularLocation>
        <location evidence="2">Chromosome</location>
        <location evidence="2">Telomere</location>
    </subcellularLocation>
    <subcellularLocation>
        <location evidence="1">Nucleus</location>
    </subcellularLocation>
</comment>
<evidence type="ECO:0000256" key="8">
    <source>
        <dbReference type="ARBA" id="ARBA00023242"/>
    </source>
</evidence>
<reference evidence="11" key="1">
    <citation type="journal article" date="2023" name="Mol. Phylogenet. Evol.">
        <title>Genome-scale phylogeny and comparative genomics of the fungal order Sordariales.</title>
        <authorList>
            <person name="Hensen N."/>
            <person name="Bonometti L."/>
            <person name="Westerberg I."/>
            <person name="Brannstrom I.O."/>
            <person name="Guillou S."/>
            <person name="Cros-Aarteil S."/>
            <person name="Calhoun S."/>
            <person name="Haridas S."/>
            <person name="Kuo A."/>
            <person name="Mondo S."/>
            <person name="Pangilinan J."/>
            <person name="Riley R."/>
            <person name="LaButti K."/>
            <person name="Andreopoulos B."/>
            <person name="Lipzen A."/>
            <person name="Chen C."/>
            <person name="Yan M."/>
            <person name="Daum C."/>
            <person name="Ng V."/>
            <person name="Clum A."/>
            <person name="Steindorff A."/>
            <person name="Ohm R.A."/>
            <person name="Martin F."/>
            <person name="Silar P."/>
            <person name="Natvig D.O."/>
            <person name="Lalanne C."/>
            <person name="Gautier V."/>
            <person name="Ament-Velasquez S.L."/>
            <person name="Kruys A."/>
            <person name="Hutchinson M.I."/>
            <person name="Powell A.J."/>
            <person name="Barry K."/>
            <person name="Miller A.N."/>
            <person name="Grigoriev I.V."/>
            <person name="Debuchy R."/>
            <person name="Gladieux P."/>
            <person name="Hiltunen Thoren M."/>
            <person name="Johannesson H."/>
        </authorList>
    </citation>
    <scope>NUCLEOTIDE SEQUENCE</scope>
    <source>
        <strain evidence="11">CBS 141.50</strain>
    </source>
</reference>
<dbReference type="InterPro" id="IPR012340">
    <property type="entry name" value="NA-bd_OB-fold"/>
</dbReference>
<keyword evidence="8" id="KW-0539">Nucleus</keyword>
<evidence type="ECO:0000256" key="2">
    <source>
        <dbReference type="ARBA" id="ARBA00004574"/>
    </source>
</evidence>
<dbReference type="Proteomes" id="UP001302676">
    <property type="component" value="Unassembled WGS sequence"/>
</dbReference>
<dbReference type="GO" id="GO:0032210">
    <property type="term" value="P:regulation of telomere maintenance via telomerase"/>
    <property type="evidence" value="ECO:0007669"/>
    <property type="project" value="TreeGrafter"/>
</dbReference>
<evidence type="ECO:0000256" key="7">
    <source>
        <dbReference type="ARBA" id="ARBA00023125"/>
    </source>
</evidence>
<keyword evidence="7" id="KW-0238">DNA-binding</keyword>
<dbReference type="AlphaFoldDB" id="A0AAN6ZK24"/>
<evidence type="ECO:0000256" key="6">
    <source>
        <dbReference type="ARBA" id="ARBA00022895"/>
    </source>
</evidence>
<proteinExistence type="inferred from homology"/>
<feature type="region of interest" description="Disordered" evidence="9">
    <location>
        <begin position="351"/>
        <end position="405"/>
    </location>
</feature>
<evidence type="ECO:0000256" key="1">
    <source>
        <dbReference type="ARBA" id="ARBA00004123"/>
    </source>
</evidence>
<dbReference type="SUPFAM" id="SSF50249">
    <property type="entry name" value="Nucleic acid-binding proteins"/>
    <property type="match status" value="2"/>
</dbReference>
<evidence type="ECO:0000256" key="4">
    <source>
        <dbReference type="ARBA" id="ARBA00015253"/>
    </source>
</evidence>
<protein>
    <recommendedName>
        <fullName evidence="4">Protection of telomeres protein 1</fullName>
    </recommendedName>
</protein>
<evidence type="ECO:0000259" key="10">
    <source>
        <dbReference type="SMART" id="SM00976"/>
    </source>
</evidence>
<comment type="caution">
    <text evidence="11">The sequence shown here is derived from an EMBL/GenBank/DDBJ whole genome shotgun (WGS) entry which is preliminary data.</text>
</comment>
<dbReference type="PANTHER" id="PTHR14513">
    <property type="entry name" value="PROTECTION OF TELOMERES 1"/>
    <property type="match status" value="1"/>
</dbReference>
<dbReference type="FunFam" id="2.40.50.140:FF:000303">
    <property type="entry name" value="Protection of telomeres protein 1"/>
    <property type="match status" value="1"/>
</dbReference>
<dbReference type="InterPro" id="IPR032042">
    <property type="entry name" value="POT1PC"/>
</dbReference>
<dbReference type="EMBL" id="MU853601">
    <property type="protein sequence ID" value="KAK4142175.1"/>
    <property type="molecule type" value="Genomic_DNA"/>
</dbReference>
<evidence type="ECO:0000256" key="3">
    <source>
        <dbReference type="ARBA" id="ARBA00008442"/>
    </source>
</evidence>
<dbReference type="RefSeq" id="XP_062635546.1">
    <property type="nucleotide sequence ID" value="XM_062777733.1"/>
</dbReference>
<sequence>MGPPLPSGYKNIENILGGDVPIGSLINVCGVVKDQRLPRETGGREHKSTLALVDLSVEDDMFGLDMNIFRPLSSMPQVSCGDIVVVKQAKVQKYLNNPVSLITNIATSIRVYSASKIPKWPNPADCALTPATGTDKHVPKPEENVYVSYLHAKFNKYALPTEEEFRRKQEQSMNFKSKFSLLQDVTEGQFCDLIVQVARDPHHDFEKSTIYVSDYTENPNFYPRVWQDSPDPASMGGDPYGYTAGDGPEVATKEWVGPYGKMSIQVTCYEPHAFVVREEVRAGTWVKLRNVQIKYGNNGQNLEGFMRGEQNASTGRVNVDVFEMDAQDPETVDPKLKEALRRCRDYQQKKKQQIKEIQAAKQAGQKRRSLGVSSEKEERPPNKKERRKNRPQAAKGREDDKRLPGEALPDLNALVSCENHDVPPATIENILKPHTCETIIDGKTVNIPLPFVCANYQTRVRVVDFFPRSLEQFACSRKVNEYAILSDNEDDSDSGSDESASSSDYDGSDGGGGSRRTWAWRFALQLEDASPPDSSAGPPPRLWALVDDLEGQCLVGMGAGDLRRKPRLLDQLRETLFTLWGNLEEVKSQQAATAEKVQTSNRARQQQCLGGRLPKPPLDSSLPPNTPVMPRIEAEVSNKPFTCCLRQYGVQENEEGEGEDTEREWIRCFGLFGTRIIR</sequence>
<dbReference type="SMART" id="SM00976">
    <property type="entry name" value="Telo_bind"/>
    <property type="match status" value="1"/>
</dbReference>
<dbReference type="Gene3D" id="2.40.50.140">
    <property type="entry name" value="Nucleic acid-binding proteins"/>
    <property type="match status" value="2"/>
</dbReference>
<dbReference type="InterPro" id="IPR028389">
    <property type="entry name" value="POT1"/>
</dbReference>
<dbReference type="Pfam" id="PF02765">
    <property type="entry name" value="POT1"/>
    <property type="match status" value="1"/>
</dbReference>
<evidence type="ECO:0000313" key="12">
    <source>
        <dbReference type="Proteomes" id="UP001302676"/>
    </source>
</evidence>
<reference evidence="11" key="2">
    <citation type="submission" date="2023-05" db="EMBL/GenBank/DDBJ databases">
        <authorList>
            <consortium name="Lawrence Berkeley National Laboratory"/>
            <person name="Steindorff A."/>
            <person name="Hensen N."/>
            <person name="Bonometti L."/>
            <person name="Westerberg I."/>
            <person name="Brannstrom I.O."/>
            <person name="Guillou S."/>
            <person name="Cros-Aarteil S."/>
            <person name="Calhoun S."/>
            <person name="Haridas S."/>
            <person name="Kuo A."/>
            <person name="Mondo S."/>
            <person name="Pangilinan J."/>
            <person name="Riley R."/>
            <person name="Labutti K."/>
            <person name="Andreopoulos B."/>
            <person name="Lipzen A."/>
            <person name="Chen C."/>
            <person name="Yanf M."/>
            <person name="Daum C."/>
            <person name="Ng V."/>
            <person name="Clum A."/>
            <person name="Ohm R."/>
            <person name="Martin F."/>
            <person name="Silar P."/>
            <person name="Natvig D."/>
            <person name="Lalanne C."/>
            <person name="Gautier V."/>
            <person name="Ament-Velasquez S.L."/>
            <person name="Kruys A."/>
            <person name="Hutchinson M.I."/>
            <person name="Powell A.J."/>
            <person name="Barry K."/>
            <person name="Miller A.N."/>
            <person name="Grigoriev I.V."/>
            <person name="Debuchy R."/>
            <person name="Gladieux P."/>
            <person name="Thoren M.H."/>
            <person name="Johannesson H."/>
        </authorList>
    </citation>
    <scope>NUCLEOTIDE SEQUENCE</scope>
    <source>
        <strain evidence="11">CBS 141.50</strain>
    </source>
</reference>
<feature type="compositionally biased region" description="Polar residues" evidence="9">
    <location>
        <begin position="594"/>
        <end position="608"/>
    </location>
</feature>
<evidence type="ECO:0000256" key="9">
    <source>
        <dbReference type="SAM" id="MobiDB-lite"/>
    </source>
</evidence>
<keyword evidence="12" id="KW-1185">Reference proteome</keyword>
<accession>A0AAN6ZK24</accession>
<gene>
    <name evidence="11" type="ORF">C8A04DRAFT_13480</name>
</gene>
<feature type="region of interest" description="Disordered" evidence="9">
    <location>
        <begin position="594"/>
        <end position="623"/>
    </location>
</feature>
<dbReference type="GO" id="GO:0000783">
    <property type="term" value="C:nuclear telomere cap complex"/>
    <property type="evidence" value="ECO:0007669"/>
    <property type="project" value="TreeGrafter"/>
</dbReference>
<dbReference type="GO" id="GO:0098505">
    <property type="term" value="F:G-rich strand telomeric DNA binding"/>
    <property type="evidence" value="ECO:0007669"/>
    <property type="project" value="TreeGrafter"/>
</dbReference>
<organism evidence="11 12">
    <name type="scientific">Dichotomopilus funicola</name>
    <dbReference type="NCBI Taxonomy" id="1934379"/>
    <lineage>
        <taxon>Eukaryota</taxon>
        <taxon>Fungi</taxon>
        <taxon>Dikarya</taxon>
        <taxon>Ascomycota</taxon>
        <taxon>Pezizomycotina</taxon>
        <taxon>Sordariomycetes</taxon>
        <taxon>Sordariomycetidae</taxon>
        <taxon>Sordariales</taxon>
        <taxon>Chaetomiaceae</taxon>
        <taxon>Dichotomopilus</taxon>
    </lineage>
</organism>
<evidence type="ECO:0000256" key="5">
    <source>
        <dbReference type="ARBA" id="ARBA00022454"/>
    </source>
</evidence>
<comment type="similarity">
    <text evidence="3">Belongs to the telombin family.</text>
</comment>
<keyword evidence="5" id="KW-0158">Chromosome</keyword>
<dbReference type="InterPro" id="IPR011564">
    <property type="entry name" value="Telomer_end-bd_POT1/Cdc13"/>
</dbReference>
<feature type="region of interest" description="Disordered" evidence="9">
    <location>
        <begin position="486"/>
        <end position="512"/>
    </location>
</feature>